<evidence type="ECO:0000313" key="1">
    <source>
        <dbReference type="EMBL" id="TCL39808.1"/>
    </source>
</evidence>
<dbReference type="AlphaFoldDB" id="A0A4R1Q2V9"/>
<accession>A0A4R1Q2V9</accession>
<proteinExistence type="predicted"/>
<protein>
    <recommendedName>
        <fullName evidence="3">Immunity protein 49 of polymorphic toxin system</fullName>
    </recommendedName>
</protein>
<dbReference type="RefSeq" id="WP_132073734.1">
    <property type="nucleotide sequence ID" value="NZ_SLUI01000001.1"/>
</dbReference>
<organism evidence="1 2">
    <name type="scientific">Anaerospora hongkongensis</name>
    <dbReference type="NCBI Taxonomy" id="244830"/>
    <lineage>
        <taxon>Bacteria</taxon>
        <taxon>Bacillati</taxon>
        <taxon>Bacillota</taxon>
        <taxon>Negativicutes</taxon>
        <taxon>Selenomonadales</taxon>
        <taxon>Sporomusaceae</taxon>
        <taxon>Anaerospora</taxon>
    </lineage>
</organism>
<sequence length="253" mass="29072">MDNITHIKEQILQLIQVPPVFGVERIAGGTADYARLAPDWLASLSGIDRLEAAAWQRDNAFVLKIKYLRQAIFRLSSLECAAGATAERCRMWFNCLASILSQKLIGENYPIDSEEAVTFFALARDFSLERYQDWPEKSDFEGVSSRILYGLMTGYPVVLPEENPAYDDEHWLQLYQAITQKNGTKVKAACMALADYWLHDYEVNEVPVYDQEQFPCFEPDCNAILAIALYREQIPVVFEEEKYRRFYLAALLE</sequence>
<evidence type="ECO:0000313" key="2">
    <source>
        <dbReference type="Proteomes" id="UP000295063"/>
    </source>
</evidence>
<reference evidence="1 2" key="1">
    <citation type="submission" date="2019-03" db="EMBL/GenBank/DDBJ databases">
        <title>Genomic Encyclopedia of Type Strains, Phase IV (KMG-IV): sequencing the most valuable type-strain genomes for metagenomic binning, comparative biology and taxonomic classification.</title>
        <authorList>
            <person name="Goeker M."/>
        </authorList>
    </citation>
    <scope>NUCLEOTIDE SEQUENCE [LARGE SCALE GENOMIC DNA]</scope>
    <source>
        <strain evidence="1 2">DSM 15969</strain>
    </source>
</reference>
<name>A0A4R1Q2V9_9FIRM</name>
<dbReference type="Proteomes" id="UP000295063">
    <property type="component" value="Unassembled WGS sequence"/>
</dbReference>
<keyword evidence="2" id="KW-1185">Reference proteome</keyword>
<comment type="caution">
    <text evidence="1">The sequence shown here is derived from an EMBL/GenBank/DDBJ whole genome shotgun (WGS) entry which is preliminary data.</text>
</comment>
<evidence type="ECO:0008006" key="3">
    <source>
        <dbReference type="Google" id="ProtNLM"/>
    </source>
</evidence>
<gene>
    <name evidence="1" type="ORF">EV210_1013</name>
</gene>
<dbReference type="EMBL" id="SLUI01000001">
    <property type="protein sequence ID" value="TCL39808.1"/>
    <property type="molecule type" value="Genomic_DNA"/>
</dbReference>